<evidence type="ECO:0000313" key="3">
    <source>
        <dbReference type="Proteomes" id="UP000248198"/>
    </source>
</evidence>
<dbReference type="Pfam" id="PF14534">
    <property type="entry name" value="DUF4440"/>
    <property type="match status" value="1"/>
</dbReference>
<proteinExistence type="predicted"/>
<comment type="caution">
    <text evidence="2">The sequence shown here is derived from an EMBL/GenBank/DDBJ whole genome shotgun (WGS) entry which is preliminary data.</text>
</comment>
<dbReference type="InterPro" id="IPR027843">
    <property type="entry name" value="DUF4440"/>
</dbReference>
<dbReference type="SUPFAM" id="SSF54427">
    <property type="entry name" value="NTF2-like"/>
    <property type="match status" value="1"/>
</dbReference>
<evidence type="ECO:0000259" key="1">
    <source>
        <dbReference type="Pfam" id="PF14534"/>
    </source>
</evidence>
<dbReference type="RefSeq" id="WP_110827169.1">
    <property type="nucleotide sequence ID" value="NZ_QKLU01000001.1"/>
</dbReference>
<keyword evidence="3" id="KW-1185">Reference proteome</keyword>
<name>A0A318UMU5_9SPHI</name>
<dbReference type="OrthoDB" id="997066at2"/>
<sequence>MENINYLQEVTLAEKELLKAIGSSDISQLDTLLHDDLLFTNPMGQTISKEMDLQAYRSGEMQVNSIESSELQVALVGDNAVVAVTIKLTGTFARFPLDGIYRYTRVWKKFDNSWKVIAGSCVIKSAQV</sequence>
<dbReference type="Proteomes" id="UP000248198">
    <property type="component" value="Unassembled WGS sequence"/>
</dbReference>
<feature type="domain" description="DUF4440" evidence="1">
    <location>
        <begin position="13"/>
        <end position="116"/>
    </location>
</feature>
<dbReference type="InterPro" id="IPR032710">
    <property type="entry name" value="NTF2-like_dom_sf"/>
</dbReference>
<dbReference type="EMBL" id="QKLU01000001">
    <property type="protein sequence ID" value="PYF77091.1"/>
    <property type="molecule type" value="Genomic_DNA"/>
</dbReference>
<accession>A0A318UMU5</accession>
<reference evidence="2 3" key="1">
    <citation type="submission" date="2018-06" db="EMBL/GenBank/DDBJ databases">
        <title>Genomic Encyclopedia of Archaeal and Bacterial Type Strains, Phase II (KMG-II): from individual species to whole genera.</title>
        <authorList>
            <person name="Goeker M."/>
        </authorList>
    </citation>
    <scope>NUCLEOTIDE SEQUENCE [LARGE SCALE GENOMIC DNA]</scope>
    <source>
        <strain evidence="2 3">DSM 27372</strain>
    </source>
</reference>
<dbReference type="AlphaFoldDB" id="A0A318UMU5"/>
<protein>
    <submittedName>
        <fullName evidence="2">Uncharacterized protein DUF4440</fullName>
    </submittedName>
</protein>
<evidence type="ECO:0000313" key="2">
    <source>
        <dbReference type="EMBL" id="PYF77091.1"/>
    </source>
</evidence>
<dbReference type="Gene3D" id="3.10.450.50">
    <property type="match status" value="1"/>
</dbReference>
<organism evidence="2 3">
    <name type="scientific">Pedobacter nutrimenti</name>
    <dbReference type="NCBI Taxonomy" id="1241337"/>
    <lineage>
        <taxon>Bacteria</taxon>
        <taxon>Pseudomonadati</taxon>
        <taxon>Bacteroidota</taxon>
        <taxon>Sphingobacteriia</taxon>
        <taxon>Sphingobacteriales</taxon>
        <taxon>Sphingobacteriaceae</taxon>
        <taxon>Pedobacter</taxon>
    </lineage>
</organism>
<gene>
    <name evidence="2" type="ORF">B0O44_101570</name>
</gene>